<reference evidence="1 2" key="2">
    <citation type="submission" date="2018-12" db="EMBL/GenBank/DDBJ databases">
        <title>Molecular Epidemiology of Emerging Carbapenem-Resistance in Acinetobacter nosocomialis and Acinetobacter pittii in Taiwan, 2010-2014.</title>
        <authorList>
            <person name="Huang W.-C."/>
            <person name="Wang H.-Y."/>
            <person name="Lai J.-F."/>
            <person name="Lauderdale T.-L."/>
            <person name="Sytwu H.-K."/>
        </authorList>
    </citation>
    <scope>NUCLEOTIDE SEQUENCE [LARGE SCALE GENOMIC DNA]</scope>
    <source>
        <strain evidence="1 2">2014S06-099</strain>
    </source>
</reference>
<sequence>MNLRLSDGTILQVVPNEGVSECSVSNGDTKIEINTATLSFKTVPAMNKAFGSVPAVVRFEQKELTVGDCAVPITSNEKDQPHIMRTCSICNGRYCCATNGCVNCGCGWVCDR</sequence>
<dbReference type="EMBL" id="CP033540">
    <property type="protein sequence ID" value="AZC00473.1"/>
    <property type="molecule type" value="Genomic_DNA"/>
</dbReference>
<organism evidence="1 2">
    <name type="scientific">Acinetobacter pittii</name>
    <name type="common">Acinetobacter genomosp. 3</name>
    <dbReference type="NCBI Taxonomy" id="48296"/>
    <lineage>
        <taxon>Bacteria</taxon>
        <taxon>Pseudomonadati</taxon>
        <taxon>Pseudomonadota</taxon>
        <taxon>Gammaproteobacteria</taxon>
        <taxon>Moraxellales</taxon>
        <taxon>Moraxellaceae</taxon>
        <taxon>Acinetobacter</taxon>
        <taxon>Acinetobacter calcoaceticus/baumannii complex</taxon>
    </lineage>
</organism>
<gene>
    <name evidence="1" type="ORF">DKE52_008245</name>
</gene>
<dbReference type="Proteomes" id="UP000254410">
    <property type="component" value="Chromosome"/>
</dbReference>
<protein>
    <submittedName>
        <fullName evidence="1">Uncharacterized protein</fullName>
    </submittedName>
</protein>
<dbReference type="AlphaFoldDB" id="A0A3G6YJ91"/>
<evidence type="ECO:0000313" key="1">
    <source>
        <dbReference type="EMBL" id="AZC00473.1"/>
    </source>
</evidence>
<evidence type="ECO:0000313" key="2">
    <source>
        <dbReference type="Proteomes" id="UP000254410"/>
    </source>
</evidence>
<reference evidence="1 2" key="1">
    <citation type="submission" date="2018-11" db="EMBL/GenBank/DDBJ databases">
        <authorList>
            <person name="Kuo S.-C."/>
            <person name="Chen F.-J."/>
            <person name="Liao Y.-C."/>
        </authorList>
    </citation>
    <scope>NUCLEOTIDE SEQUENCE [LARGE SCALE GENOMIC DNA]</scope>
    <source>
        <strain evidence="1 2">2014S06-099</strain>
    </source>
</reference>
<accession>A0A3G6YJ91</accession>
<name>A0A3G6YJ91_ACIPI</name>
<proteinExistence type="predicted"/>